<comment type="similarity">
    <text evidence="3">Belongs to the D-isomer specific 2-hydroxyacid dehydrogenase family.</text>
</comment>
<dbReference type="GO" id="GO:0016616">
    <property type="term" value="F:oxidoreductase activity, acting on the CH-OH group of donors, NAD or NADP as acceptor"/>
    <property type="evidence" value="ECO:0007669"/>
    <property type="project" value="InterPro"/>
</dbReference>
<dbReference type="PROSITE" id="PS00065">
    <property type="entry name" value="D_2_HYDROXYACID_DH_1"/>
    <property type="match status" value="1"/>
</dbReference>
<sequence length="349" mass="38928">MGGGPAEEQVLILLPIPEPRALLSSLRRHFPTVDFHYKQIQRSQTLHPSAWHGTTFLYTLFTFPEPSQAPKLRWIHLASAGSDHVQKLPIFTKTDIVVTTSSGIHGPQIAEWCIMTLLAHYHKYKLLHERQMNHDWNSNGLTDVRDMVKKTVGILGYGSIGRQVGRVAKAMGMDVLAFTATEKDTDGKKKDHGFILPGTGDPDGNIPSKWYSGLDKQSLQHFLSQNLDWLVISVPLTKETRHFLSGPEFKLLKGAFVTNIARGPIIDQPALVQALKDGQLAGAALDTTEPEPLPKDSELWDFPNVIVTPHVSGSGVDYMDRAFQVFTENLGRNLKGKKLLNVVDRRRGY</sequence>
<keyword evidence="7" id="KW-1185">Reference proteome</keyword>
<dbReference type="SUPFAM" id="SSF52283">
    <property type="entry name" value="Formate/glycerate dehydrogenase catalytic domain-like"/>
    <property type="match status" value="1"/>
</dbReference>
<dbReference type="PANTHER" id="PTHR43333:SF1">
    <property type="entry name" value="D-ISOMER SPECIFIC 2-HYDROXYACID DEHYDROGENASE NAD-BINDING DOMAIN-CONTAINING PROTEIN"/>
    <property type="match status" value="1"/>
</dbReference>
<keyword evidence="1 3" id="KW-0560">Oxidoreductase</keyword>
<dbReference type="AlphaFoldDB" id="A0A6A7BVK5"/>
<reference evidence="6" key="1">
    <citation type="journal article" date="2020" name="Stud. Mycol.">
        <title>101 Dothideomycetes genomes: a test case for predicting lifestyles and emergence of pathogens.</title>
        <authorList>
            <person name="Haridas S."/>
            <person name="Albert R."/>
            <person name="Binder M."/>
            <person name="Bloem J."/>
            <person name="Labutti K."/>
            <person name="Salamov A."/>
            <person name="Andreopoulos B."/>
            <person name="Baker S."/>
            <person name="Barry K."/>
            <person name="Bills G."/>
            <person name="Bluhm B."/>
            <person name="Cannon C."/>
            <person name="Castanera R."/>
            <person name="Culley D."/>
            <person name="Daum C."/>
            <person name="Ezra D."/>
            <person name="Gonzalez J."/>
            <person name="Henrissat B."/>
            <person name="Kuo A."/>
            <person name="Liang C."/>
            <person name="Lipzen A."/>
            <person name="Lutzoni F."/>
            <person name="Magnuson J."/>
            <person name="Mondo S."/>
            <person name="Nolan M."/>
            <person name="Ohm R."/>
            <person name="Pangilinan J."/>
            <person name="Park H.-J."/>
            <person name="Ramirez L."/>
            <person name="Alfaro M."/>
            <person name="Sun H."/>
            <person name="Tritt A."/>
            <person name="Yoshinaga Y."/>
            <person name="Zwiers L.-H."/>
            <person name="Turgeon B."/>
            <person name="Goodwin S."/>
            <person name="Spatafora J."/>
            <person name="Crous P."/>
            <person name="Grigoriev I."/>
        </authorList>
    </citation>
    <scope>NUCLEOTIDE SEQUENCE</scope>
    <source>
        <strain evidence="6">CBS 480.64</strain>
    </source>
</reference>
<dbReference type="EMBL" id="MU006003">
    <property type="protein sequence ID" value="KAF2858769.1"/>
    <property type="molecule type" value="Genomic_DNA"/>
</dbReference>
<feature type="domain" description="D-isomer specific 2-hydroxyacid dehydrogenase catalytic" evidence="4">
    <location>
        <begin position="68"/>
        <end position="343"/>
    </location>
</feature>
<dbReference type="PANTHER" id="PTHR43333">
    <property type="entry name" value="2-HACID_DH_C DOMAIN-CONTAINING PROTEIN"/>
    <property type="match status" value="1"/>
</dbReference>
<dbReference type="Gene3D" id="3.40.50.720">
    <property type="entry name" value="NAD(P)-binding Rossmann-like Domain"/>
    <property type="match status" value="2"/>
</dbReference>
<dbReference type="Pfam" id="PF00389">
    <property type="entry name" value="2-Hacid_dh"/>
    <property type="match status" value="1"/>
</dbReference>
<accession>A0A6A7BVK5</accession>
<evidence type="ECO:0000313" key="6">
    <source>
        <dbReference type="EMBL" id="KAF2858769.1"/>
    </source>
</evidence>
<feature type="domain" description="D-isomer specific 2-hydroxyacid dehydrogenase NAD-binding" evidence="5">
    <location>
        <begin position="114"/>
        <end position="191"/>
    </location>
</feature>
<evidence type="ECO:0000259" key="4">
    <source>
        <dbReference type="Pfam" id="PF00389"/>
    </source>
</evidence>
<evidence type="ECO:0000256" key="3">
    <source>
        <dbReference type="RuleBase" id="RU003719"/>
    </source>
</evidence>
<dbReference type="GO" id="GO:0051287">
    <property type="term" value="F:NAD binding"/>
    <property type="evidence" value="ECO:0007669"/>
    <property type="project" value="InterPro"/>
</dbReference>
<name>A0A6A7BVK5_9PEZI</name>
<evidence type="ECO:0000256" key="2">
    <source>
        <dbReference type="ARBA" id="ARBA00023027"/>
    </source>
</evidence>
<evidence type="ECO:0000256" key="1">
    <source>
        <dbReference type="ARBA" id="ARBA00023002"/>
    </source>
</evidence>
<dbReference type="SUPFAM" id="SSF51735">
    <property type="entry name" value="NAD(P)-binding Rossmann-fold domains"/>
    <property type="match status" value="1"/>
</dbReference>
<gene>
    <name evidence="6" type="ORF">K470DRAFT_283046</name>
</gene>
<evidence type="ECO:0000259" key="5">
    <source>
        <dbReference type="Pfam" id="PF02826"/>
    </source>
</evidence>
<dbReference type="InterPro" id="IPR036291">
    <property type="entry name" value="NAD(P)-bd_dom_sf"/>
</dbReference>
<keyword evidence="2" id="KW-0520">NAD</keyword>
<dbReference type="Proteomes" id="UP000799421">
    <property type="component" value="Unassembled WGS sequence"/>
</dbReference>
<dbReference type="CDD" id="cd12163">
    <property type="entry name" value="2-Hacid_dh_5"/>
    <property type="match status" value="1"/>
</dbReference>
<feature type="domain" description="D-isomer specific 2-hydroxyacid dehydrogenase NAD-binding" evidence="5">
    <location>
        <begin position="214"/>
        <end position="312"/>
    </location>
</feature>
<protein>
    <submittedName>
        <fullName evidence="6">D-3-phosphoglycerate dehydrogenase</fullName>
    </submittedName>
</protein>
<evidence type="ECO:0000313" key="7">
    <source>
        <dbReference type="Proteomes" id="UP000799421"/>
    </source>
</evidence>
<dbReference type="Pfam" id="PF02826">
    <property type="entry name" value="2-Hacid_dh_C"/>
    <property type="match status" value="2"/>
</dbReference>
<proteinExistence type="inferred from homology"/>
<dbReference type="InterPro" id="IPR006139">
    <property type="entry name" value="D-isomer_2_OHA_DH_cat_dom"/>
</dbReference>
<dbReference type="OrthoDB" id="298012at2759"/>
<dbReference type="InterPro" id="IPR029752">
    <property type="entry name" value="D-isomer_DH_CS1"/>
</dbReference>
<dbReference type="InterPro" id="IPR006140">
    <property type="entry name" value="D-isomer_DH_NAD-bd"/>
</dbReference>
<organism evidence="6 7">
    <name type="scientific">Piedraia hortae CBS 480.64</name>
    <dbReference type="NCBI Taxonomy" id="1314780"/>
    <lineage>
        <taxon>Eukaryota</taxon>
        <taxon>Fungi</taxon>
        <taxon>Dikarya</taxon>
        <taxon>Ascomycota</taxon>
        <taxon>Pezizomycotina</taxon>
        <taxon>Dothideomycetes</taxon>
        <taxon>Dothideomycetidae</taxon>
        <taxon>Capnodiales</taxon>
        <taxon>Piedraiaceae</taxon>
        <taxon>Piedraia</taxon>
    </lineage>
</organism>